<proteinExistence type="predicted"/>
<accession>A0ACC1A764</accession>
<name>A0ACC1A764_9ROSI</name>
<dbReference type="Proteomes" id="UP001164250">
    <property type="component" value="Chromosome 12"/>
</dbReference>
<evidence type="ECO:0000313" key="2">
    <source>
        <dbReference type="Proteomes" id="UP001164250"/>
    </source>
</evidence>
<protein>
    <submittedName>
        <fullName evidence="1">Uncharacterized protein</fullName>
    </submittedName>
</protein>
<sequence>MNSYIFKEAFLMPFTTISKKILCEDLLPLFPLPSSSTPMSIAVPMSVSYYEDVSQSDQTSYHDFIDYISFRVPDEPFSDIANCIGIARGFMHDVSNVERGCTSLEVVLLSVPAGYNCVDLSLYKESQLVLLLNETSTSSENSGEGSSRGVACVFAARKRALVYILEEDEDIVSDTE</sequence>
<organism evidence="1 2">
    <name type="scientific">Pistacia atlantica</name>
    <dbReference type="NCBI Taxonomy" id="434234"/>
    <lineage>
        <taxon>Eukaryota</taxon>
        <taxon>Viridiplantae</taxon>
        <taxon>Streptophyta</taxon>
        <taxon>Embryophyta</taxon>
        <taxon>Tracheophyta</taxon>
        <taxon>Spermatophyta</taxon>
        <taxon>Magnoliopsida</taxon>
        <taxon>eudicotyledons</taxon>
        <taxon>Gunneridae</taxon>
        <taxon>Pentapetalae</taxon>
        <taxon>rosids</taxon>
        <taxon>malvids</taxon>
        <taxon>Sapindales</taxon>
        <taxon>Anacardiaceae</taxon>
        <taxon>Pistacia</taxon>
    </lineage>
</organism>
<evidence type="ECO:0000313" key="1">
    <source>
        <dbReference type="EMBL" id="KAJ0082208.1"/>
    </source>
</evidence>
<dbReference type="EMBL" id="CM047908">
    <property type="protein sequence ID" value="KAJ0082208.1"/>
    <property type="molecule type" value="Genomic_DNA"/>
</dbReference>
<keyword evidence="2" id="KW-1185">Reference proteome</keyword>
<comment type="caution">
    <text evidence="1">The sequence shown here is derived from an EMBL/GenBank/DDBJ whole genome shotgun (WGS) entry which is preliminary data.</text>
</comment>
<gene>
    <name evidence="1" type="ORF">Patl1_10879</name>
</gene>
<reference evidence="2" key="1">
    <citation type="journal article" date="2023" name="G3 (Bethesda)">
        <title>Genome assembly and association tests identify interacting loci associated with vigor, precocity, and sex in interspecific pistachio rootstocks.</title>
        <authorList>
            <person name="Palmer W."/>
            <person name="Jacygrad E."/>
            <person name="Sagayaradj S."/>
            <person name="Cavanaugh K."/>
            <person name="Han R."/>
            <person name="Bertier L."/>
            <person name="Beede B."/>
            <person name="Kafkas S."/>
            <person name="Golino D."/>
            <person name="Preece J."/>
            <person name="Michelmore R."/>
        </authorList>
    </citation>
    <scope>NUCLEOTIDE SEQUENCE [LARGE SCALE GENOMIC DNA]</scope>
</reference>